<dbReference type="InterPro" id="IPR023214">
    <property type="entry name" value="HAD_sf"/>
</dbReference>
<name>A0AAN6Y2A0_9PEZI</name>
<dbReference type="PANTHER" id="PTHR46191:SF2">
    <property type="entry name" value="HALOACID DEHALOGENASE-LIKE HYDROLASE DOMAIN-CONTAINING PROTEIN 3"/>
    <property type="match status" value="1"/>
</dbReference>
<dbReference type="EMBL" id="MU858152">
    <property type="protein sequence ID" value="KAK4211308.1"/>
    <property type="molecule type" value="Genomic_DNA"/>
</dbReference>
<sequence>MTKRNLLICFDAFGTLFKPKRSVEEQYTLVAHKFGVGINPDGTNHFNSADVRSSFRAAFKSSAKEYPNYGRAVGMGATAWWTKVITDTFTPLLPQSQQRTPLPAGLAPALLHRFSSADGYQEPSPGLRTLFHRLRSISSDSTKASPFDQVIVGAITNSDDRVPDILTSFGLRVSPLRFGTGSREAREDPRTADDIDFTCISYDVGHEKPDTNIFEAAEGLAKGLTGLKKTATMESSNWVKIHVGDEYKHDVEGALGAGWIPVWIPEMDDQTGQGYKVPRPDSHYDVEGKDIDVVSLDASSIAGISLEDVLRDNSPSHDESKKLVIKCTSLEVLVDWLSERTK</sequence>
<dbReference type="PANTHER" id="PTHR46191">
    <property type="match status" value="1"/>
</dbReference>
<evidence type="ECO:0000313" key="2">
    <source>
        <dbReference type="Proteomes" id="UP001301769"/>
    </source>
</evidence>
<dbReference type="Pfam" id="PF00702">
    <property type="entry name" value="Hydrolase"/>
    <property type="match status" value="1"/>
</dbReference>
<organism evidence="1 2">
    <name type="scientific">Rhypophila decipiens</name>
    <dbReference type="NCBI Taxonomy" id="261697"/>
    <lineage>
        <taxon>Eukaryota</taxon>
        <taxon>Fungi</taxon>
        <taxon>Dikarya</taxon>
        <taxon>Ascomycota</taxon>
        <taxon>Pezizomycotina</taxon>
        <taxon>Sordariomycetes</taxon>
        <taxon>Sordariomycetidae</taxon>
        <taxon>Sordariales</taxon>
        <taxon>Naviculisporaceae</taxon>
        <taxon>Rhypophila</taxon>
    </lineage>
</organism>
<accession>A0AAN6Y2A0</accession>
<gene>
    <name evidence="1" type="ORF">QBC37DRAFT_427199</name>
</gene>
<dbReference type="GO" id="GO:0005634">
    <property type="term" value="C:nucleus"/>
    <property type="evidence" value="ECO:0007669"/>
    <property type="project" value="TreeGrafter"/>
</dbReference>
<dbReference type="AlphaFoldDB" id="A0AAN6Y2A0"/>
<dbReference type="Proteomes" id="UP001301769">
    <property type="component" value="Unassembled WGS sequence"/>
</dbReference>
<evidence type="ECO:0000313" key="1">
    <source>
        <dbReference type="EMBL" id="KAK4211308.1"/>
    </source>
</evidence>
<dbReference type="InterPro" id="IPR036412">
    <property type="entry name" value="HAD-like_sf"/>
</dbReference>
<protein>
    <submittedName>
        <fullName evidence="1">Uncharacterized protein</fullName>
    </submittedName>
</protein>
<dbReference type="SUPFAM" id="SSF56784">
    <property type="entry name" value="HAD-like"/>
    <property type="match status" value="1"/>
</dbReference>
<dbReference type="InterPro" id="IPR044924">
    <property type="entry name" value="HAD-SF_hydro_IA_REG-2-like_cap"/>
</dbReference>
<dbReference type="InterPro" id="IPR051828">
    <property type="entry name" value="HAD-like_hydrolase_domain"/>
</dbReference>
<proteinExistence type="predicted"/>
<comment type="caution">
    <text evidence="1">The sequence shown here is derived from an EMBL/GenBank/DDBJ whole genome shotgun (WGS) entry which is preliminary data.</text>
</comment>
<reference evidence="1" key="2">
    <citation type="submission" date="2023-05" db="EMBL/GenBank/DDBJ databases">
        <authorList>
            <consortium name="Lawrence Berkeley National Laboratory"/>
            <person name="Steindorff A."/>
            <person name="Hensen N."/>
            <person name="Bonometti L."/>
            <person name="Westerberg I."/>
            <person name="Brannstrom I.O."/>
            <person name="Guillou S."/>
            <person name="Cros-Aarteil S."/>
            <person name="Calhoun S."/>
            <person name="Haridas S."/>
            <person name="Kuo A."/>
            <person name="Mondo S."/>
            <person name="Pangilinan J."/>
            <person name="Riley R."/>
            <person name="Labutti K."/>
            <person name="Andreopoulos B."/>
            <person name="Lipzen A."/>
            <person name="Chen C."/>
            <person name="Yanf M."/>
            <person name="Daum C."/>
            <person name="Ng V."/>
            <person name="Clum A."/>
            <person name="Ohm R."/>
            <person name="Martin F."/>
            <person name="Silar P."/>
            <person name="Natvig D."/>
            <person name="Lalanne C."/>
            <person name="Gautier V."/>
            <person name="Ament-Velasquez S.L."/>
            <person name="Kruys A."/>
            <person name="Hutchinson M.I."/>
            <person name="Powell A.J."/>
            <person name="Barry K."/>
            <person name="Miller A.N."/>
            <person name="Grigoriev I.V."/>
            <person name="Debuchy R."/>
            <person name="Gladieux P."/>
            <person name="Thoren M.H."/>
            <person name="Johannesson H."/>
        </authorList>
    </citation>
    <scope>NUCLEOTIDE SEQUENCE</scope>
    <source>
        <strain evidence="1">PSN293</strain>
    </source>
</reference>
<reference evidence="1" key="1">
    <citation type="journal article" date="2023" name="Mol. Phylogenet. Evol.">
        <title>Genome-scale phylogeny and comparative genomics of the fungal order Sordariales.</title>
        <authorList>
            <person name="Hensen N."/>
            <person name="Bonometti L."/>
            <person name="Westerberg I."/>
            <person name="Brannstrom I.O."/>
            <person name="Guillou S."/>
            <person name="Cros-Aarteil S."/>
            <person name="Calhoun S."/>
            <person name="Haridas S."/>
            <person name="Kuo A."/>
            <person name="Mondo S."/>
            <person name="Pangilinan J."/>
            <person name="Riley R."/>
            <person name="LaButti K."/>
            <person name="Andreopoulos B."/>
            <person name="Lipzen A."/>
            <person name="Chen C."/>
            <person name="Yan M."/>
            <person name="Daum C."/>
            <person name="Ng V."/>
            <person name="Clum A."/>
            <person name="Steindorff A."/>
            <person name="Ohm R.A."/>
            <person name="Martin F."/>
            <person name="Silar P."/>
            <person name="Natvig D.O."/>
            <person name="Lalanne C."/>
            <person name="Gautier V."/>
            <person name="Ament-Velasquez S.L."/>
            <person name="Kruys A."/>
            <person name="Hutchinson M.I."/>
            <person name="Powell A.J."/>
            <person name="Barry K."/>
            <person name="Miller A.N."/>
            <person name="Grigoriev I.V."/>
            <person name="Debuchy R."/>
            <person name="Gladieux P."/>
            <person name="Hiltunen Thoren M."/>
            <person name="Johannesson H."/>
        </authorList>
    </citation>
    <scope>NUCLEOTIDE SEQUENCE</scope>
    <source>
        <strain evidence="1">PSN293</strain>
    </source>
</reference>
<dbReference type="Gene3D" id="1.10.150.720">
    <property type="entry name" value="Haloacid dehalogenase-like hydrolase"/>
    <property type="match status" value="1"/>
</dbReference>
<keyword evidence="2" id="KW-1185">Reference proteome</keyword>
<dbReference type="Gene3D" id="3.40.50.1000">
    <property type="entry name" value="HAD superfamily/HAD-like"/>
    <property type="match status" value="1"/>
</dbReference>